<protein>
    <submittedName>
        <fullName evidence="1">Uncharacterized protein</fullName>
    </submittedName>
</protein>
<proteinExistence type="predicted"/>
<dbReference type="EMBL" id="JARKIB010000613">
    <property type="protein sequence ID" value="KAJ7697296.1"/>
    <property type="molecule type" value="Genomic_DNA"/>
</dbReference>
<dbReference type="AlphaFoldDB" id="A0AAD7GNG1"/>
<comment type="caution">
    <text evidence="1">The sequence shown here is derived from an EMBL/GenBank/DDBJ whole genome shotgun (WGS) entry which is preliminary data.</text>
</comment>
<organism evidence="1 2">
    <name type="scientific">Mycena metata</name>
    <dbReference type="NCBI Taxonomy" id="1033252"/>
    <lineage>
        <taxon>Eukaryota</taxon>
        <taxon>Fungi</taxon>
        <taxon>Dikarya</taxon>
        <taxon>Basidiomycota</taxon>
        <taxon>Agaricomycotina</taxon>
        <taxon>Agaricomycetes</taxon>
        <taxon>Agaricomycetidae</taxon>
        <taxon>Agaricales</taxon>
        <taxon>Marasmiineae</taxon>
        <taxon>Mycenaceae</taxon>
        <taxon>Mycena</taxon>
    </lineage>
</organism>
<dbReference type="Proteomes" id="UP001215598">
    <property type="component" value="Unassembled WGS sequence"/>
</dbReference>
<reference evidence="1" key="1">
    <citation type="submission" date="2023-03" db="EMBL/GenBank/DDBJ databases">
        <title>Massive genome expansion in bonnet fungi (Mycena s.s.) driven by repeated elements and novel gene families across ecological guilds.</title>
        <authorList>
            <consortium name="Lawrence Berkeley National Laboratory"/>
            <person name="Harder C.B."/>
            <person name="Miyauchi S."/>
            <person name="Viragh M."/>
            <person name="Kuo A."/>
            <person name="Thoen E."/>
            <person name="Andreopoulos B."/>
            <person name="Lu D."/>
            <person name="Skrede I."/>
            <person name="Drula E."/>
            <person name="Henrissat B."/>
            <person name="Morin E."/>
            <person name="Kohler A."/>
            <person name="Barry K."/>
            <person name="LaButti K."/>
            <person name="Morin E."/>
            <person name="Salamov A."/>
            <person name="Lipzen A."/>
            <person name="Mereny Z."/>
            <person name="Hegedus B."/>
            <person name="Baldrian P."/>
            <person name="Stursova M."/>
            <person name="Weitz H."/>
            <person name="Taylor A."/>
            <person name="Grigoriev I.V."/>
            <person name="Nagy L.G."/>
            <person name="Martin F."/>
            <person name="Kauserud H."/>
        </authorList>
    </citation>
    <scope>NUCLEOTIDE SEQUENCE</scope>
    <source>
        <strain evidence="1">CBHHK182m</strain>
    </source>
</reference>
<name>A0AAD7GNG1_9AGAR</name>
<evidence type="ECO:0000313" key="1">
    <source>
        <dbReference type="EMBL" id="KAJ7697296.1"/>
    </source>
</evidence>
<gene>
    <name evidence="1" type="ORF">B0H16DRAFT_1484810</name>
</gene>
<sequence length="275" mass="29829">MLGGRSTRGNWHEEVTKPATTELDLAASRVHRSAEDIAANNPPSLSNGVGAMFNEPVVPVDTGQGVLLSALVFFQLFTTLAMKRLVGYGNSYDPLKAQKDTSLQDHPDSLYPCDSSVFSAATVDFGGPPCCIFAPGVPDRQQVRQWSILTALGNYKPRHGGHVIFWDLGLVVCFPPGSSILIPTGLIRYSFVRVRPGERRYSLLQWAGAGIARWFLNNGHSDMQFAKHATPADHAAREERCAQAQAPLLGNFPVEGDIRGAAADFPFTGTWPHGT</sequence>
<evidence type="ECO:0000313" key="2">
    <source>
        <dbReference type="Proteomes" id="UP001215598"/>
    </source>
</evidence>
<keyword evidence="2" id="KW-1185">Reference proteome</keyword>
<accession>A0AAD7GNG1</accession>